<dbReference type="PANTHER" id="PTHR21831">
    <property type="entry name" value="MICROTUBULE-ASSOCIATED PROTEIN 10"/>
    <property type="match status" value="1"/>
</dbReference>
<dbReference type="GO" id="GO:0031122">
    <property type="term" value="P:cytoplasmic microtubule organization"/>
    <property type="evidence" value="ECO:0000318"/>
    <property type="project" value="GO_Central"/>
</dbReference>
<accession>A0A7M7GJL8</accession>
<feature type="region of interest" description="Disordered" evidence="1">
    <location>
        <begin position="671"/>
        <end position="869"/>
    </location>
</feature>
<feature type="compositionally biased region" description="Polar residues" evidence="1">
    <location>
        <begin position="749"/>
        <end position="769"/>
    </location>
</feature>
<feature type="compositionally biased region" description="Acidic residues" evidence="1">
    <location>
        <begin position="905"/>
        <end position="918"/>
    </location>
</feature>
<feature type="region of interest" description="Disordered" evidence="1">
    <location>
        <begin position="330"/>
        <end position="361"/>
    </location>
</feature>
<keyword evidence="4" id="KW-1185">Reference proteome</keyword>
<evidence type="ECO:0000313" key="3">
    <source>
        <dbReference type="EnsemblMetazoa" id="XP_003723868"/>
    </source>
</evidence>
<dbReference type="OrthoDB" id="10071811at2759"/>
<dbReference type="InterPro" id="IPR039302">
    <property type="entry name" value="MAP10"/>
</dbReference>
<dbReference type="InterPro" id="IPR026679">
    <property type="entry name" value="MAP10_C-term"/>
</dbReference>
<dbReference type="PANTHER" id="PTHR21831:SF2">
    <property type="entry name" value="MICROTUBULE-ASSOCIATED PROTEIN 10"/>
    <property type="match status" value="1"/>
</dbReference>
<feature type="region of interest" description="Disordered" evidence="1">
    <location>
        <begin position="476"/>
        <end position="541"/>
    </location>
</feature>
<dbReference type="GO" id="GO:0005813">
    <property type="term" value="C:centrosome"/>
    <property type="evidence" value="ECO:0000318"/>
    <property type="project" value="GO_Central"/>
</dbReference>
<evidence type="ECO:0000256" key="1">
    <source>
        <dbReference type="SAM" id="MobiDB-lite"/>
    </source>
</evidence>
<reference evidence="4" key="1">
    <citation type="submission" date="2015-02" db="EMBL/GenBank/DDBJ databases">
        <title>Genome sequencing for Strongylocentrotus purpuratus.</title>
        <authorList>
            <person name="Murali S."/>
            <person name="Liu Y."/>
            <person name="Vee V."/>
            <person name="English A."/>
            <person name="Wang M."/>
            <person name="Skinner E."/>
            <person name="Han Y."/>
            <person name="Muzny D.M."/>
            <person name="Worley K.C."/>
            <person name="Gibbs R.A."/>
        </authorList>
    </citation>
    <scope>NUCLEOTIDE SEQUENCE</scope>
</reference>
<feature type="compositionally biased region" description="Acidic residues" evidence="1">
    <location>
        <begin position="694"/>
        <end position="705"/>
    </location>
</feature>
<dbReference type="OMA" id="DKHGNFM"/>
<dbReference type="InterPro" id="IPR018247">
    <property type="entry name" value="EF_Hand_1_Ca_BS"/>
</dbReference>
<feature type="region of interest" description="Disordered" evidence="1">
    <location>
        <begin position="897"/>
        <end position="918"/>
    </location>
</feature>
<feature type="compositionally biased region" description="Polar residues" evidence="1">
    <location>
        <begin position="829"/>
        <end position="839"/>
    </location>
</feature>
<evidence type="ECO:0000313" key="4">
    <source>
        <dbReference type="Proteomes" id="UP000007110"/>
    </source>
</evidence>
<dbReference type="GeneID" id="100888354"/>
<reference evidence="3" key="2">
    <citation type="submission" date="2021-01" db="UniProtKB">
        <authorList>
            <consortium name="EnsemblMetazoa"/>
        </authorList>
    </citation>
    <scope>IDENTIFICATION</scope>
</reference>
<dbReference type="GO" id="GO:0032467">
    <property type="term" value="P:positive regulation of cytokinesis"/>
    <property type="evidence" value="ECO:0000318"/>
    <property type="project" value="GO_Central"/>
</dbReference>
<feature type="compositionally biased region" description="Polar residues" evidence="1">
    <location>
        <begin position="789"/>
        <end position="798"/>
    </location>
</feature>
<feature type="compositionally biased region" description="Basic and acidic residues" evidence="1">
    <location>
        <begin position="799"/>
        <end position="811"/>
    </location>
</feature>
<sequence>MDDNETLFSLELAVNSLRIDPHTVICRMPAVAFRLLDFPSIMVEQLDETEAEQLKRAIQHSWEYEENIPPQLEELKDRYGNHEFKKGKSSLYKYKLNSLVSHLDNTPLYIMIVDVWTPVPKLIAHCNVSLKEVMHRIRKDVSEFGVSVPSVHGIQGKFPVFNLMGTEIGWISLGVRLLSLGGNLIHHIADASLAKNKESALTNDVENVMADQQENLQMPSVTVGPVVVPQNTGHRCDHERIEDNSPAIGVNFACQTTEDFPVSTKSKQRPLKSLRIAADHILRENEAIMCPAYEDNDWFITNTHIPPPLIYNSENDVKVKESRRHRVPEHVFQHRSFPSPLKTNSYVPAPDNSVFSSPDVDGRKDLEVQYVIHPPEYNSSPNVRKILRSRKKDKSTVDANPSMQSEHRSKEEQKGSDNDKKGMKSTSDMVEHLHKLPILQALLRELSILNRRDFDTAGQILHSRDNTDFQITSAKHSVEHGNSGKQSKSHVAQEGLKVSKSKPPVQKGYRHKHKECAKPPVGVPASKGWLRQQPQYGKQQKETKLTFKMTNSQKLRIQKHNPEAFRQLEEEERIAEIKFQMRTAAQMREKETKQRPLAPHPSENMLPSPDANISTEIARHFEQEQPDVEYADDIFKRGMETFKIPTVEINDEDTDNLISKEDVTAYCSVDEKDASGSEKSVRSISVHLPTASVQEDDESSSDESQEGPKHLFVPGFPEGPQEDERPLEHVTPTQAYSDDFEDSYRYVSTGEQELANIQSSIASGTSSNARQDHSVEHTDYDHSDDSSYKTAESVQSARSVKDQPPKVEKPPSKSSSSSTSSKYPPSVLSIPQPQMSANSPVPLARRSMAKSAIFNQPPQPKPRLSLDHTSSISNMSVLAPELSNTLDSSEVNTLELKPDLSADYGQDDAYSDDFESDN</sequence>
<dbReference type="GO" id="GO:0097431">
    <property type="term" value="C:mitotic spindle pole"/>
    <property type="evidence" value="ECO:0000318"/>
    <property type="project" value="GO_Central"/>
</dbReference>
<name>A0A7M7GJL8_STRPU</name>
<feature type="compositionally biased region" description="Basic and acidic residues" evidence="1">
    <location>
        <begin position="770"/>
        <end position="787"/>
    </location>
</feature>
<dbReference type="KEGG" id="spu:100888354"/>
<protein>
    <recommendedName>
        <fullName evidence="2">Microtubule-associated protein 10 C-terminal domain-containing protein</fullName>
    </recommendedName>
</protein>
<dbReference type="InParanoid" id="A0A7M7GJL8"/>
<feature type="compositionally biased region" description="Low complexity" evidence="1">
    <location>
        <begin position="812"/>
        <end position="826"/>
    </location>
</feature>
<dbReference type="EnsemblMetazoa" id="XM_003723820">
    <property type="protein sequence ID" value="XP_003723868"/>
    <property type="gene ID" value="LOC100888354"/>
</dbReference>
<feature type="compositionally biased region" description="Basic and acidic residues" evidence="1">
    <location>
        <begin position="671"/>
        <end position="681"/>
    </location>
</feature>
<organism evidence="3 4">
    <name type="scientific">Strongylocentrotus purpuratus</name>
    <name type="common">Purple sea urchin</name>
    <dbReference type="NCBI Taxonomy" id="7668"/>
    <lineage>
        <taxon>Eukaryota</taxon>
        <taxon>Metazoa</taxon>
        <taxon>Echinodermata</taxon>
        <taxon>Eleutherozoa</taxon>
        <taxon>Echinozoa</taxon>
        <taxon>Echinoidea</taxon>
        <taxon>Euechinoidea</taxon>
        <taxon>Echinacea</taxon>
        <taxon>Camarodonta</taxon>
        <taxon>Echinidea</taxon>
        <taxon>Strongylocentrotidae</taxon>
        <taxon>Strongylocentrotus</taxon>
    </lineage>
</organism>
<dbReference type="GO" id="GO:1990023">
    <property type="term" value="C:mitotic spindle midzone"/>
    <property type="evidence" value="ECO:0000318"/>
    <property type="project" value="GO_Central"/>
</dbReference>
<dbReference type="PROSITE" id="PS00018">
    <property type="entry name" value="EF_HAND_1"/>
    <property type="match status" value="1"/>
</dbReference>
<dbReference type="GO" id="GO:0051256">
    <property type="term" value="P:mitotic spindle midzone assembly"/>
    <property type="evidence" value="ECO:0000318"/>
    <property type="project" value="GO_Central"/>
</dbReference>
<proteinExistence type="predicted"/>
<feature type="compositionally biased region" description="Basic and acidic residues" evidence="1">
    <location>
        <begin position="405"/>
        <end position="422"/>
    </location>
</feature>
<evidence type="ECO:0000259" key="2">
    <source>
        <dbReference type="Pfam" id="PF14925"/>
    </source>
</evidence>
<feature type="domain" description="Microtubule-associated protein 10 C-terminal" evidence="2">
    <location>
        <begin position="381"/>
        <end position="595"/>
    </location>
</feature>
<dbReference type="RefSeq" id="XP_003723868.2">
    <property type="nucleotide sequence ID" value="XM_003723820.3"/>
</dbReference>
<dbReference type="Pfam" id="PF14924">
    <property type="entry name" value="MAP10_N"/>
    <property type="match status" value="1"/>
</dbReference>
<dbReference type="AlphaFoldDB" id="A0A7M7GJL8"/>
<dbReference type="Pfam" id="PF14925">
    <property type="entry name" value="HPHLAWLY"/>
    <property type="match status" value="1"/>
</dbReference>
<feature type="region of interest" description="Disordered" evidence="1">
    <location>
        <begin position="389"/>
        <end position="427"/>
    </location>
</feature>
<dbReference type="Proteomes" id="UP000007110">
    <property type="component" value="Unassembled WGS sequence"/>
</dbReference>
<dbReference type="GO" id="GO:0030496">
    <property type="term" value="C:midbody"/>
    <property type="evidence" value="ECO:0000318"/>
    <property type="project" value="GO_Central"/>
</dbReference>
<dbReference type="GO" id="GO:0008017">
    <property type="term" value="F:microtubule binding"/>
    <property type="evidence" value="ECO:0000318"/>
    <property type="project" value="GO_Central"/>
</dbReference>
<dbReference type="GO" id="GO:0005881">
    <property type="term" value="C:cytoplasmic microtubule"/>
    <property type="evidence" value="ECO:0000318"/>
    <property type="project" value="GO_Central"/>
</dbReference>